<accession>G0P873</accession>
<dbReference type="EMBL" id="GL380127">
    <property type="protein sequence ID" value="EGT47627.1"/>
    <property type="molecule type" value="Genomic_DNA"/>
</dbReference>
<gene>
    <name evidence="1" type="ORF">CAEBREN_20449</name>
</gene>
<keyword evidence="2" id="KW-1185">Reference proteome</keyword>
<evidence type="ECO:0000313" key="1">
    <source>
        <dbReference type="EMBL" id="EGT47627.1"/>
    </source>
</evidence>
<reference evidence="2" key="1">
    <citation type="submission" date="2011-07" db="EMBL/GenBank/DDBJ databases">
        <authorList>
            <consortium name="Caenorhabditis brenneri Sequencing and Analysis Consortium"/>
            <person name="Wilson R.K."/>
        </authorList>
    </citation>
    <scope>NUCLEOTIDE SEQUENCE [LARGE SCALE GENOMIC DNA]</scope>
    <source>
        <strain evidence="2">PB2801</strain>
    </source>
</reference>
<dbReference type="InParanoid" id="G0P873"/>
<name>G0P873_CAEBE</name>
<dbReference type="AlphaFoldDB" id="G0P873"/>
<organism evidence="2">
    <name type="scientific">Caenorhabditis brenneri</name>
    <name type="common">Nematode worm</name>
    <dbReference type="NCBI Taxonomy" id="135651"/>
    <lineage>
        <taxon>Eukaryota</taxon>
        <taxon>Metazoa</taxon>
        <taxon>Ecdysozoa</taxon>
        <taxon>Nematoda</taxon>
        <taxon>Chromadorea</taxon>
        <taxon>Rhabditida</taxon>
        <taxon>Rhabditina</taxon>
        <taxon>Rhabditomorpha</taxon>
        <taxon>Rhabditoidea</taxon>
        <taxon>Rhabditidae</taxon>
        <taxon>Peloderinae</taxon>
        <taxon>Caenorhabditis</taxon>
    </lineage>
</organism>
<dbReference type="Proteomes" id="UP000008068">
    <property type="component" value="Unassembled WGS sequence"/>
</dbReference>
<sequence length="105" mass="11798">MKRLSRRFQKKKFNIDSILADKPQDGSIVPAVKKSEAVQEKFAQAAATAPPSPGTSTTISSFANSCQDRRMRINYCFSRIMNGVDDLLGFLDKNHKKFYEGPQII</sequence>
<evidence type="ECO:0000313" key="2">
    <source>
        <dbReference type="Proteomes" id="UP000008068"/>
    </source>
</evidence>
<dbReference type="HOGENOM" id="CLU_2238984_0_0_1"/>
<protein>
    <submittedName>
        <fullName evidence="1">Uncharacterized protein</fullName>
    </submittedName>
</protein>
<proteinExistence type="predicted"/>